<keyword evidence="2" id="KW-1185">Reference proteome</keyword>
<organism evidence="1 2">
    <name type="scientific">Seminavis robusta</name>
    <dbReference type="NCBI Taxonomy" id="568900"/>
    <lineage>
        <taxon>Eukaryota</taxon>
        <taxon>Sar</taxon>
        <taxon>Stramenopiles</taxon>
        <taxon>Ochrophyta</taxon>
        <taxon>Bacillariophyta</taxon>
        <taxon>Bacillariophyceae</taxon>
        <taxon>Bacillariophycidae</taxon>
        <taxon>Naviculales</taxon>
        <taxon>Naviculaceae</taxon>
        <taxon>Seminavis</taxon>
    </lineage>
</organism>
<evidence type="ECO:0000313" key="1">
    <source>
        <dbReference type="EMBL" id="CAB9531771.1"/>
    </source>
</evidence>
<dbReference type="Proteomes" id="UP001153069">
    <property type="component" value="Unassembled WGS sequence"/>
</dbReference>
<accession>A0A9N8F2N1</accession>
<sequence>MQNGQLYTIADNNNVVAEGFFDVDNVQMTWNDGVQDEDLDLPEVQRVHRHIGMVAVSMKRFMDVTATGYEKLDEFEDEQFNNMIPCADCKAMVLDPVVDWISKVDNHVKANFSNEYGINITFFPHERGLDDRGEIVGGGNQSLRDIL</sequence>
<reference evidence="1" key="1">
    <citation type="submission" date="2020-06" db="EMBL/GenBank/DDBJ databases">
        <authorList>
            <consortium name="Plant Systems Biology data submission"/>
        </authorList>
    </citation>
    <scope>NUCLEOTIDE SEQUENCE</scope>
    <source>
        <strain evidence="1">D6</strain>
    </source>
</reference>
<dbReference type="AlphaFoldDB" id="A0A9N8F2N1"/>
<evidence type="ECO:0000313" key="2">
    <source>
        <dbReference type="Proteomes" id="UP001153069"/>
    </source>
</evidence>
<protein>
    <submittedName>
        <fullName evidence="1">Uncharacterized protein</fullName>
    </submittedName>
</protein>
<dbReference type="EMBL" id="CAICTM010003959">
    <property type="protein sequence ID" value="CAB9531771.1"/>
    <property type="molecule type" value="Genomic_DNA"/>
</dbReference>
<name>A0A9N8F2N1_9STRA</name>
<proteinExistence type="predicted"/>
<comment type="caution">
    <text evidence="1">The sequence shown here is derived from an EMBL/GenBank/DDBJ whole genome shotgun (WGS) entry which is preliminary data.</text>
</comment>
<gene>
    <name evidence="1" type="ORF">SEMRO_3961_G134381.1</name>
</gene>